<keyword evidence="5 8" id="KW-1133">Transmembrane helix</keyword>
<dbReference type="EC" id="2.3.1.269" evidence="8"/>
<reference evidence="11" key="1">
    <citation type="submission" date="2016-10" db="EMBL/GenBank/DDBJ databases">
        <authorList>
            <person name="Varghese N."/>
            <person name="Submissions S."/>
        </authorList>
    </citation>
    <scope>NUCLEOTIDE SEQUENCE [LARGE SCALE GENOMIC DNA]</scope>
    <source>
        <strain evidence="11">DSM 10002</strain>
    </source>
</reference>
<evidence type="ECO:0000256" key="8">
    <source>
        <dbReference type="HAMAP-Rule" id="MF_01148"/>
    </source>
</evidence>
<keyword evidence="4 8" id="KW-0812">Transmembrane</keyword>
<evidence type="ECO:0000256" key="4">
    <source>
        <dbReference type="ARBA" id="ARBA00022692"/>
    </source>
</evidence>
<feature type="transmembrane region" description="Helical" evidence="8">
    <location>
        <begin position="490"/>
        <end position="508"/>
    </location>
</feature>
<dbReference type="NCBIfam" id="TIGR00546">
    <property type="entry name" value="lnt"/>
    <property type="match status" value="1"/>
</dbReference>
<evidence type="ECO:0000256" key="7">
    <source>
        <dbReference type="ARBA" id="ARBA00023315"/>
    </source>
</evidence>
<evidence type="ECO:0000256" key="3">
    <source>
        <dbReference type="ARBA" id="ARBA00022679"/>
    </source>
</evidence>
<evidence type="ECO:0000256" key="1">
    <source>
        <dbReference type="ARBA" id="ARBA00004651"/>
    </source>
</evidence>
<dbReference type="Pfam" id="PF00795">
    <property type="entry name" value="CN_hydrolase"/>
    <property type="match status" value="1"/>
</dbReference>
<feature type="transmembrane region" description="Helical" evidence="8">
    <location>
        <begin position="39"/>
        <end position="56"/>
    </location>
</feature>
<dbReference type="SUPFAM" id="SSF56317">
    <property type="entry name" value="Carbon-nitrogen hydrolase"/>
    <property type="match status" value="1"/>
</dbReference>
<dbReference type="PANTHER" id="PTHR38686">
    <property type="entry name" value="APOLIPOPROTEIN N-ACYLTRANSFERASE"/>
    <property type="match status" value="1"/>
</dbReference>
<organism evidence="10 11">
    <name type="scientific">Arcanobacterium phocae</name>
    <dbReference type="NCBI Taxonomy" id="131112"/>
    <lineage>
        <taxon>Bacteria</taxon>
        <taxon>Bacillati</taxon>
        <taxon>Actinomycetota</taxon>
        <taxon>Actinomycetes</taxon>
        <taxon>Actinomycetales</taxon>
        <taxon>Actinomycetaceae</taxon>
        <taxon>Arcanobacterium</taxon>
    </lineage>
</organism>
<dbReference type="GO" id="GO:0005886">
    <property type="term" value="C:plasma membrane"/>
    <property type="evidence" value="ECO:0007669"/>
    <property type="project" value="UniProtKB-SubCell"/>
</dbReference>
<dbReference type="STRING" id="131112.SAMN04489737_1391"/>
<sequence>MGAFAYTQSVENRMSFLIRAVLASGSGLLMWLAQAPVSLWPLVFLSLGTLWISVYRTTIPRSIIFGFLWGLCFFIPNLAWAAIAANSVLALVALAVSQSLFLAVLGAGWSQISYLPHVYAWISGAIAWAGIEHLRGIMPFGGMPWGKIAFAMNDSPFVRLAPIGSTLLVALAVSALSILIASSICTLRKNPYRAASSLALACLLFCAPLLSPIGGKPEATVNVGIVQGNSPTKTEIPDGWLRALQVTRNHAQMARTLNKADLVVFPESTSDRDIRTDPEVQELVNEMSHQLGVPIVLGTQQYLDNGRYNDYLVVEPGGSITARYSKQHPVPFGEYIPLRSFLSDLSNATAELISQVHIDMLPGESMAQLTVTTAGGELRMATPICFEVAYDDIVAAGVMGNSAPADIIVVPTNNASFGDSGEPYQQFEMTRFRAVEHGRSAIQVSTTGVSGLIDPNGVVRYTTNVAEQHAVTLPVILRHELTFATRTATYRYYCGHILAVLTFALAGFSRRRNNC</sequence>
<comment type="catalytic activity">
    <reaction evidence="8">
        <text>N-terminal S-1,2-diacyl-sn-glyceryl-L-cysteinyl-[lipoprotein] + a glycerophospholipid = N-acyl-S-1,2-diacyl-sn-glyceryl-L-cysteinyl-[lipoprotein] + a 2-acyl-sn-glycero-3-phospholipid + H(+)</text>
        <dbReference type="Rhea" id="RHEA:48228"/>
        <dbReference type="Rhea" id="RHEA-COMP:14681"/>
        <dbReference type="Rhea" id="RHEA-COMP:14684"/>
        <dbReference type="ChEBI" id="CHEBI:15378"/>
        <dbReference type="ChEBI" id="CHEBI:136912"/>
        <dbReference type="ChEBI" id="CHEBI:140656"/>
        <dbReference type="ChEBI" id="CHEBI:140657"/>
        <dbReference type="ChEBI" id="CHEBI:140660"/>
        <dbReference type="EC" id="2.3.1.269"/>
    </reaction>
</comment>
<comment type="similarity">
    <text evidence="8">Belongs to the CN hydrolase family. Apolipoprotein N-acyltransferase subfamily.</text>
</comment>
<dbReference type="UniPathway" id="UPA00666"/>
<dbReference type="GO" id="GO:0016410">
    <property type="term" value="F:N-acyltransferase activity"/>
    <property type="evidence" value="ECO:0007669"/>
    <property type="project" value="UniProtKB-UniRule"/>
</dbReference>
<protein>
    <recommendedName>
        <fullName evidence="8">Apolipoprotein N-acyltransferase</fullName>
        <shortName evidence="8">ALP N-acyltransferase</shortName>
        <ecNumber evidence="8">2.3.1.269</ecNumber>
    </recommendedName>
</protein>
<feature type="transmembrane region" description="Helical" evidence="8">
    <location>
        <begin position="118"/>
        <end position="137"/>
    </location>
</feature>
<proteinExistence type="inferred from homology"/>
<dbReference type="InterPro" id="IPR045378">
    <property type="entry name" value="LNT_N"/>
</dbReference>
<feature type="transmembrane region" description="Helical" evidence="8">
    <location>
        <begin position="157"/>
        <end position="180"/>
    </location>
</feature>
<dbReference type="EMBL" id="LT629804">
    <property type="protein sequence ID" value="SDU81037.1"/>
    <property type="molecule type" value="Genomic_DNA"/>
</dbReference>
<evidence type="ECO:0000256" key="6">
    <source>
        <dbReference type="ARBA" id="ARBA00023136"/>
    </source>
</evidence>
<comment type="function">
    <text evidence="8">Catalyzes the phospholipid dependent N-acylation of the N-terminal cysteine of apolipoprotein, the last step in lipoprotein maturation.</text>
</comment>
<keyword evidence="11" id="KW-1185">Reference proteome</keyword>
<dbReference type="InterPro" id="IPR003010">
    <property type="entry name" value="C-N_Hydrolase"/>
</dbReference>
<comment type="pathway">
    <text evidence="8">Protein modification; lipoprotein biosynthesis (N-acyl transfer).</text>
</comment>
<evidence type="ECO:0000256" key="5">
    <source>
        <dbReference type="ARBA" id="ARBA00022989"/>
    </source>
</evidence>
<dbReference type="PROSITE" id="PS50263">
    <property type="entry name" value="CN_HYDROLASE"/>
    <property type="match status" value="1"/>
</dbReference>
<dbReference type="Proteomes" id="UP000214355">
    <property type="component" value="Chromosome I"/>
</dbReference>
<dbReference type="HAMAP" id="MF_01148">
    <property type="entry name" value="Lnt"/>
    <property type="match status" value="1"/>
</dbReference>
<dbReference type="PANTHER" id="PTHR38686:SF1">
    <property type="entry name" value="APOLIPOPROTEIN N-ACYLTRANSFERASE"/>
    <property type="match status" value="1"/>
</dbReference>
<keyword evidence="6 8" id="KW-0472">Membrane</keyword>
<dbReference type="CDD" id="cd07571">
    <property type="entry name" value="ALP_N-acyl_transferase"/>
    <property type="match status" value="1"/>
</dbReference>
<dbReference type="Gene3D" id="3.60.110.10">
    <property type="entry name" value="Carbon-nitrogen hydrolase"/>
    <property type="match status" value="1"/>
</dbReference>
<keyword evidence="2 8" id="KW-1003">Cell membrane</keyword>
<accession>A0A1H2LJ41</accession>
<feature type="transmembrane region" description="Helical" evidence="8">
    <location>
        <begin position="63"/>
        <end position="83"/>
    </location>
</feature>
<dbReference type="InterPro" id="IPR004563">
    <property type="entry name" value="Apolipo_AcylTrfase"/>
</dbReference>
<evidence type="ECO:0000313" key="11">
    <source>
        <dbReference type="Proteomes" id="UP000214355"/>
    </source>
</evidence>
<keyword evidence="3 8" id="KW-0808">Transferase</keyword>
<feature type="transmembrane region" description="Helical" evidence="8">
    <location>
        <begin position="16"/>
        <end position="33"/>
    </location>
</feature>
<name>A0A1H2LJ41_9ACTO</name>
<evidence type="ECO:0000313" key="10">
    <source>
        <dbReference type="EMBL" id="SDU81037.1"/>
    </source>
</evidence>
<evidence type="ECO:0000256" key="2">
    <source>
        <dbReference type="ARBA" id="ARBA00022475"/>
    </source>
</evidence>
<dbReference type="Pfam" id="PF20154">
    <property type="entry name" value="LNT_N"/>
    <property type="match status" value="1"/>
</dbReference>
<keyword evidence="10" id="KW-0449">Lipoprotein</keyword>
<gene>
    <name evidence="8" type="primary">lnt</name>
    <name evidence="10" type="ORF">SAMN04489737_1391</name>
</gene>
<comment type="subcellular location">
    <subcellularLocation>
        <location evidence="1 8">Cell membrane</location>
        <topology evidence="1 8">Multi-pass membrane protein</topology>
    </subcellularLocation>
</comment>
<dbReference type="AlphaFoldDB" id="A0A1H2LJ41"/>
<feature type="transmembrane region" description="Helical" evidence="8">
    <location>
        <begin position="192"/>
        <end position="210"/>
    </location>
</feature>
<keyword evidence="7 8" id="KW-0012">Acyltransferase</keyword>
<feature type="domain" description="CN hydrolase" evidence="9">
    <location>
        <begin position="221"/>
        <end position="483"/>
    </location>
</feature>
<feature type="transmembrane region" description="Helical" evidence="8">
    <location>
        <begin position="89"/>
        <end position="109"/>
    </location>
</feature>
<dbReference type="GO" id="GO:0042158">
    <property type="term" value="P:lipoprotein biosynthetic process"/>
    <property type="evidence" value="ECO:0007669"/>
    <property type="project" value="UniProtKB-UniRule"/>
</dbReference>
<dbReference type="InterPro" id="IPR036526">
    <property type="entry name" value="C-N_Hydrolase_sf"/>
</dbReference>
<evidence type="ECO:0000259" key="9">
    <source>
        <dbReference type="PROSITE" id="PS50263"/>
    </source>
</evidence>